<evidence type="ECO:0000313" key="3">
    <source>
        <dbReference type="Proteomes" id="UP000614200"/>
    </source>
</evidence>
<proteinExistence type="predicted"/>
<name>A0ABR9ZTD7_9FIRM</name>
<comment type="caution">
    <text evidence="2">The sequence shown here is derived from an EMBL/GenBank/DDBJ whole genome shotgun (WGS) entry which is preliminary data.</text>
</comment>
<accession>A0ABR9ZTD7</accession>
<dbReference type="EMBL" id="JADKNH010000006">
    <property type="protein sequence ID" value="MBF4693707.1"/>
    <property type="molecule type" value="Genomic_DNA"/>
</dbReference>
<protein>
    <submittedName>
        <fullName evidence="2">Uncharacterized protein</fullName>
    </submittedName>
</protein>
<keyword evidence="3" id="KW-1185">Reference proteome</keyword>
<keyword evidence="1" id="KW-1133">Transmembrane helix</keyword>
<dbReference type="Proteomes" id="UP000614200">
    <property type="component" value="Unassembled WGS sequence"/>
</dbReference>
<evidence type="ECO:0000313" key="2">
    <source>
        <dbReference type="EMBL" id="MBF4693707.1"/>
    </source>
</evidence>
<keyword evidence="1" id="KW-0472">Membrane</keyword>
<evidence type="ECO:0000256" key="1">
    <source>
        <dbReference type="SAM" id="Phobius"/>
    </source>
</evidence>
<dbReference type="RefSeq" id="WP_194701946.1">
    <property type="nucleotide sequence ID" value="NZ_JADKNH010000006.1"/>
</dbReference>
<gene>
    <name evidence="2" type="ORF">ISU02_11265</name>
</gene>
<sequence>MSERMNELYNLTQKAQKMELINEEIALGIYQEIFENYTPKISKTYESGIRLLEKRHRYDEALSICKRAMELIQEDQISGTLGRFESIQERLERKIKELNPEPVSPEKKSFKLNYKVALFFFFVLIAVFFLFKLSNPYEDINVNLEGKEALEGADQIFGTSKPGETNSDEQAYPITESMIEITSTEGLKNHDVTRINIIPQNETLGFGILVAAGTSEKRCQEIAIDVVKTLAGAASATYSDIKGPGIGSLGEIYDYYELVISVGTGITEDEIIARGTKNKGSSDIYWRKSQN</sequence>
<reference evidence="2 3" key="1">
    <citation type="submission" date="2020-11" db="EMBL/GenBank/DDBJ databases">
        <title>Fusibacter basophilias sp. nov.</title>
        <authorList>
            <person name="Qiu D."/>
        </authorList>
    </citation>
    <scope>NUCLEOTIDE SEQUENCE [LARGE SCALE GENOMIC DNA]</scope>
    <source>
        <strain evidence="2 3">Q10-2</strain>
    </source>
</reference>
<feature type="transmembrane region" description="Helical" evidence="1">
    <location>
        <begin position="112"/>
        <end position="131"/>
    </location>
</feature>
<organism evidence="2 3">
    <name type="scientific">Fusibacter ferrireducens</name>
    <dbReference type="NCBI Taxonomy" id="2785058"/>
    <lineage>
        <taxon>Bacteria</taxon>
        <taxon>Bacillati</taxon>
        <taxon>Bacillota</taxon>
        <taxon>Clostridia</taxon>
        <taxon>Eubacteriales</taxon>
        <taxon>Eubacteriales Family XII. Incertae Sedis</taxon>
        <taxon>Fusibacter</taxon>
    </lineage>
</organism>
<keyword evidence="1" id="KW-0812">Transmembrane</keyword>